<proteinExistence type="predicted"/>
<sequence length="162" mass="17270">MDARDSLSSSTVATVTVSAVTAAADAVFGVAPNRDGLSGTEDDAVLSVAAALAKDAALHFQSAKFAECVEVLNQLFLKKQDDPKEAFPELLRIARDKEALVANHLEVMGYGGCPFWGPMGDAQKGGRLISLLARQLQATPAYWNLDVHPSLFDVVHLEGKEC</sequence>
<name>A0A2N9FUM3_FAGSY</name>
<dbReference type="EMBL" id="OIVN01001180">
    <property type="protein sequence ID" value="SPC90810.1"/>
    <property type="molecule type" value="Genomic_DNA"/>
</dbReference>
<dbReference type="AlphaFoldDB" id="A0A2N9FUM3"/>
<organism evidence="1">
    <name type="scientific">Fagus sylvatica</name>
    <name type="common">Beechnut</name>
    <dbReference type="NCBI Taxonomy" id="28930"/>
    <lineage>
        <taxon>Eukaryota</taxon>
        <taxon>Viridiplantae</taxon>
        <taxon>Streptophyta</taxon>
        <taxon>Embryophyta</taxon>
        <taxon>Tracheophyta</taxon>
        <taxon>Spermatophyta</taxon>
        <taxon>Magnoliopsida</taxon>
        <taxon>eudicotyledons</taxon>
        <taxon>Gunneridae</taxon>
        <taxon>Pentapetalae</taxon>
        <taxon>rosids</taxon>
        <taxon>fabids</taxon>
        <taxon>Fagales</taxon>
        <taxon>Fagaceae</taxon>
        <taxon>Fagus</taxon>
    </lineage>
</organism>
<accession>A0A2N9FUM3</accession>
<evidence type="ECO:0000313" key="1">
    <source>
        <dbReference type="EMBL" id="SPC90810.1"/>
    </source>
</evidence>
<gene>
    <name evidence="1" type="ORF">FSB_LOCUS18692</name>
</gene>
<protein>
    <submittedName>
        <fullName evidence="1">Uncharacterized protein</fullName>
    </submittedName>
</protein>
<reference evidence="1" key="1">
    <citation type="submission" date="2018-02" db="EMBL/GenBank/DDBJ databases">
        <authorList>
            <person name="Cohen D.B."/>
            <person name="Kent A.D."/>
        </authorList>
    </citation>
    <scope>NUCLEOTIDE SEQUENCE</scope>
</reference>